<keyword evidence="2" id="KW-0813">Transport</keyword>
<dbReference type="SUPFAM" id="SSF103473">
    <property type="entry name" value="MFS general substrate transporter"/>
    <property type="match status" value="1"/>
</dbReference>
<evidence type="ECO:0000256" key="3">
    <source>
        <dbReference type="ARBA" id="ARBA00022692"/>
    </source>
</evidence>
<feature type="transmembrane region" description="Helical" evidence="6">
    <location>
        <begin position="107"/>
        <end position="126"/>
    </location>
</feature>
<comment type="caution">
    <text evidence="7">The sequence shown here is derived from an EMBL/GenBank/DDBJ whole genome shotgun (WGS) entry which is preliminary data.</text>
</comment>
<evidence type="ECO:0000313" key="7">
    <source>
        <dbReference type="EMBL" id="RYO57311.1"/>
    </source>
</evidence>
<organism evidence="7 8">
    <name type="scientific">Alternaria arborescens</name>
    <dbReference type="NCBI Taxonomy" id="156630"/>
    <lineage>
        <taxon>Eukaryota</taxon>
        <taxon>Fungi</taxon>
        <taxon>Dikarya</taxon>
        <taxon>Ascomycota</taxon>
        <taxon>Pezizomycotina</taxon>
        <taxon>Dothideomycetes</taxon>
        <taxon>Pleosporomycetidae</taxon>
        <taxon>Pleosporales</taxon>
        <taxon>Pleosporineae</taxon>
        <taxon>Pleosporaceae</taxon>
        <taxon>Alternaria</taxon>
        <taxon>Alternaria sect. Alternaria</taxon>
    </lineage>
</organism>
<sequence length="403" mass="44603">MTKTIGHGQPSETPRTQRANNALKEAHRKVDARMPYWCAFVFLTMRMNVNNISNTAILNKEEGTDIRKQLGNLSSSQWAWALSIFWCPHMLFEPVATLMLKCFSPSIWMSWIMFTWGVVSICQAATHNYSGILACRFFLGMAEVDSYAGKRQLFIIEGYPQTVDFLSEDECAAILADLPQQAPTMRAKTFDTDQTKSLSKSTTFLSFLMIWTTHDIGGWGMSFVLPTVIYELGISNTAVSQVLTIPPFALVFLILISLAYFIHHGYLSPWVAGLGVEGIQIVCYILLINVKQPVAKYIFIMIATAASQSSFAIIWPERVRVAKGTTTAGLAIGMSNASGQLMGILGPQIYQPKFGPTYRISYACSIALIAMCLGAVLSTWHFVRKGDVKGMALQKTEDGVLVA</sequence>
<feature type="transmembrane region" description="Helical" evidence="6">
    <location>
        <begin position="242"/>
        <end position="262"/>
    </location>
</feature>
<comment type="subcellular location">
    <subcellularLocation>
        <location evidence="1">Membrane</location>
        <topology evidence="1">Multi-pass membrane protein</topology>
    </subcellularLocation>
</comment>
<evidence type="ECO:0000256" key="4">
    <source>
        <dbReference type="ARBA" id="ARBA00022989"/>
    </source>
</evidence>
<keyword evidence="4 6" id="KW-1133">Transmembrane helix</keyword>
<feature type="transmembrane region" description="Helical" evidence="6">
    <location>
        <begin position="294"/>
        <end position="315"/>
    </location>
</feature>
<evidence type="ECO:0000256" key="2">
    <source>
        <dbReference type="ARBA" id="ARBA00022448"/>
    </source>
</evidence>
<evidence type="ECO:0000256" key="5">
    <source>
        <dbReference type="ARBA" id="ARBA00023136"/>
    </source>
</evidence>
<keyword evidence="5 6" id="KW-0472">Membrane</keyword>
<dbReference type="OrthoDB" id="2985014at2759"/>
<reference evidence="8" key="1">
    <citation type="journal article" date="2019" name="bioRxiv">
        <title>Genomics, evolutionary history and diagnostics of the Alternaria alternata species group including apple and Asian pear pathotypes.</title>
        <authorList>
            <person name="Armitage A.D."/>
            <person name="Cockerton H.M."/>
            <person name="Sreenivasaprasad S."/>
            <person name="Woodhall J.W."/>
            <person name="Lane C.R."/>
            <person name="Harrison R.J."/>
            <person name="Clarkson J.P."/>
        </authorList>
    </citation>
    <scope>NUCLEOTIDE SEQUENCE [LARGE SCALE GENOMIC DNA]</scope>
    <source>
        <strain evidence="8">RGR 97.0016</strain>
    </source>
</reference>
<evidence type="ECO:0000256" key="1">
    <source>
        <dbReference type="ARBA" id="ARBA00004141"/>
    </source>
</evidence>
<name>A0A4Q4RKC7_9PLEO</name>
<feature type="transmembrane region" description="Helical" evidence="6">
    <location>
        <begin position="268"/>
        <end position="287"/>
    </location>
</feature>
<feature type="transmembrane region" description="Helical" evidence="6">
    <location>
        <begin position="78"/>
        <end position="100"/>
    </location>
</feature>
<proteinExistence type="predicted"/>
<dbReference type="PANTHER" id="PTHR43791:SF51">
    <property type="entry name" value="MAJOR FACILITATOR SUPERFAMILY (MFS) PROFILE DOMAIN-CONTAINING PROTEIN"/>
    <property type="match status" value="1"/>
</dbReference>
<dbReference type="GO" id="GO:0022857">
    <property type="term" value="F:transmembrane transporter activity"/>
    <property type="evidence" value="ECO:0007669"/>
    <property type="project" value="TreeGrafter"/>
</dbReference>
<evidence type="ECO:0000256" key="6">
    <source>
        <dbReference type="SAM" id="Phobius"/>
    </source>
</evidence>
<dbReference type="PANTHER" id="PTHR43791">
    <property type="entry name" value="PERMEASE-RELATED"/>
    <property type="match status" value="1"/>
</dbReference>
<evidence type="ECO:0008006" key="9">
    <source>
        <dbReference type="Google" id="ProtNLM"/>
    </source>
</evidence>
<keyword evidence="3 6" id="KW-0812">Transmembrane</keyword>
<evidence type="ECO:0000313" key="8">
    <source>
        <dbReference type="Proteomes" id="UP000293823"/>
    </source>
</evidence>
<gene>
    <name evidence="7" type="ORF">AA0113_g8062</name>
</gene>
<dbReference type="EMBL" id="PEJP01000032">
    <property type="protein sequence ID" value="RYO57311.1"/>
    <property type="molecule type" value="Genomic_DNA"/>
</dbReference>
<keyword evidence="8" id="KW-1185">Reference proteome</keyword>
<protein>
    <recommendedName>
        <fullName evidence="9">Major facilitator superfamily (MFS) profile domain-containing protein</fullName>
    </recommendedName>
</protein>
<dbReference type="GO" id="GO:0016020">
    <property type="term" value="C:membrane"/>
    <property type="evidence" value="ECO:0007669"/>
    <property type="project" value="UniProtKB-SubCell"/>
</dbReference>
<accession>A0A4Q4RKC7</accession>
<dbReference type="Gene3D" id="1.20.1250.20">
    <property type="entry name" value="MFS general substrate transporter like domains"/>
    <property type="match status" value="2"/>
</dbReference>
<dbReference type="InterPro" id="IPR036259">
    <property type="entry name" value="MFS_trans_sf"/>
</dbReference>
<dbReference type="AlphaFoldDB" id="A0A4Q4RKC7"/>
<feature type="transmembrane region" description="Helical" evidence="6">
    <location>
        <begin position="360"/>
        <end position="383"/>
    </location>
</feature>
<feature type="transmembrane region" description="Helical" evidence="6">
    <location>
        <begin position="204"/>
        <end position="230"/>
    </location>
</feature>
<dbReference type="Proteomes" id="UP000293823">
    <property type="component" value="Unassembled WGS sequence"/>
</dbReference>